<evidence type="ECO:0000313" key="3">
    <source>
        <dbReference type="EMBL" id="RBP97712.1"/>
    </source>
</evidence>
<dbReference type="RefSeq" id="WP_127975652.1">
    <property type="nucleotide sequence ID" value="NZ_PDCG01000004.1"/>
</dbReference>
<keyword evidence="4" id="KW-1185">Reference proteome</keyword>
<sequence length="160" mass="16999">MDSAGKRIQDFQKDQVKADITLYDQWRIRRHQVSYDAAGVPGRRADGVHGQLLTRPKGPSRPGYGFDGWLTDDRAIWDFAKDRVTGDMTLHNRWAKPVKGTNGSGAGSNGGKGPSASGQGTKRATGNGSGGDDSVHGDYGAHGDQDDHGIHGDHTAGHPG</sequence>
<dbReference type="NCBIfam" id="TIGR02543">
    <property type="entry name" value="List_Bact_rpt"/>
    <property type="match status" value="1"/>
</dbReference>
<dbReference type="InterPro" id="IPR013378">
    <property type="entry name" value="InlB-like_B-rpt"/>
</dbReference>
<evidence type="ECO:0000256" key="2">
    <source>
        <dbReference type="SAM" id="MobiDB-lite"/>
    </source>
</evidence>
<dbReference type="Gene3D" id="2.60.40.4270">
    <property type="entry name" value="Listeria-Bacteroides repeat domain"/>
    <property type="match status" value="1"/>
</dbReference>
<comment type="subcellular location">
    <subcellularLocation>
        <location evidence="1">Cell envelope</location>
    </subcellularLocation>
</comment>
<name>A0A366K8Y7_9BIFI</name>
<feature type="compositionally biased region" description="Basic and acidic residues" evidence="2">
    <location>
        <begin position="133"/>
        <end position="160"/>
    </location>
</feature>
<dbReference type="Pfam" id="PF09479">
    <property type="entry name" value="Flg_new"/>
    <property type="match status" value="1"/>
</dbReference>
<feature type="region of interest" description="Disordered" evidence="2">
    <location>
        <begin position="88"/>
        <end position="160"/>
    </location>
</feature>
<reference evidence="3 4" key="1">
    <citation type="submission" date="2017-10" db="EMBL/GenBank/DDBJ databases">
        <title>Bifidobacterium xylocopum sp. nov. and Bifidobacterium aemilianum sp. nov., from the carpenter bee (Xylocopa violacea) digestive tract.</title>
        <authorList>
            <person name="Alberoni D."/>
            <person name="Baffoni L."/>
            <person name="Di Gioia D."/>
            <person name="Gaggia F."/>
            <person name="Biavati B."/>
        </authorList>
    </citation>
    <scope>NUCLEOTIDE SEQUENCE [LARGE SCALE GENOMIC DNA]</scope>
    <source>
        <strain evidence="3 4">XV10</strain>
    </source>
</reference>
<dbReference type="AlphaFoldDB" id="A0A366K8Y7"/>
<gene>
    <name evidence="3" type="ORF">CRD60_05625</name>
</gene>
<feature type="region of interest" description="Disordered" evidence="2">
    <location>
        <begin position="40"/>
        <end position="65"/>
    </location>
</feature>
<dbReference type="OrthoDB" id="3233977at2"/>
<evidence type="ECO:0000313" key="4">
    <source>
        <dbReference type="Proteomes" id="UP000252530"/>
    </source>
</evidence>
<dbReference type="EMBL" id="PDCG01000004">
    <property type="protein sequence ID" value="RBP97712.1"/>
    <property type="molecule type" value="Genomic_DNA"/>
</dbReference>
<comment type="caution">
    <text evidence="3">The sequence shown here is derived from an EMBL/GenBank/DDBJ whole genome shotgun (WGS) entry which is preliminary data.</text>
</comment>
<proteinExistence type="predicted"/>
<dbReference type="InterPro" id="IPR042229">
    <property type="entry name" value="Listeria/Bacterioides_rpt_sf"/>
</dbReference>
<evidence type="ECO:0000256" key="1">
    <source>
        <dbReference type="ARBA" id="ARBA00004196"/>
    </source>
</evidence>
<organism evidence="3 4">
    <name type="scientific">Bifidobacterium aemilianum</name>
    <dbReference type="NCBI Taxonomy" id="2493120"/>
    <lineage>
        <taxon>Bacteria</taxon>
        <taxon>Bacillati</taxon>
        <taxon>Actinomycetota</taxon>
        <taxon>Actinomycetes</taxon>
        <taxon>Bifidobacteriales</taxon>
        <taxon>Bifidobacteriaceae</taxon>
        <taxon>Bifidobacterium</taxon>
    </lineage>
</organism>
<dbReference type="GO" id="GO:0030313">
    <property type="term" value="C:cell envelope"/>
    <property type="evidence" value="ECO:0007669"/>
    <property type="project" value="UniProtKB-SubCell"/>
</dbReference>
<dbReference type="Proteomes" id="UP000252530">
    <property type="component" value="Unassembled WGS sequence"/>
</dbReference>
<protein>
    <submittedName>
        <fullName evidence="3">Uncharacterized protein</fullName>
    </submittedName>
</protein>
<accession>A0A366K8Y7</accession>
<feature type="compositionally biased region" description="Gly residues" evidence="2">
    <location>
        <begin position="102"/>
        <end position="113"/>
    </location>
</feature>